<dbReference type="OrthoDB" id="2328477at2"/>
<dbReference type="GO" id="GO:0003677">
    <property type="term" value="F:DNA binding"/>
    <property type="evidence" value="ECO:0007669"/>
    <property type="project" value="UniProtKB-UniRule"/>
</dbReference>
<dbReference type="EMBL" id="QXIL01000014">
    <property type="protein sequence ID" value="RXI78208.1"/>
    <property type="molecule type" value="Genomic_DNA"/>
</dbReference>
<name>A0A4Q0VGS9_9LACO</name>
<dbReference type="InterPro" id="IPR044068">
    <property type="entry name" value="CB"/>
</dbReference>
<dbReference type="InterPro" id="IPR004107">
    <property type="entry name" value="Integrase_SAM-like_N"/>
</dbReference>
<dbReference type="RefSeq" id="WP_129032776.1">
    <property type="nucleotide sequence ID" value="NZ_CP059603.1"/>
</dbReference>
<keyword evidence="3" id="KW-1185">Reference proteome</keyword>
<organism evidence="2 3">
    <name type="scientific">Levilactobacillus suantsaii</name>
    <dbReference type="NCBI Taxonomy" id="2292255"/>
    <lineage>
        <taxon>Bacteria</taxon>
        <taxon>Bacillati</taxon>
        <taxon>Bacillota</taxon>
        <taxon>Bacilli</taxon>
        <taxon>Lactobacillales</taxon>
        <taxon>Lactobacillaceae</taxon>
        <taxon>Levilactobacillus</taxon>
    </lineage>
</organism>
<gene>
    <name evidence="2" type="ORF">DXH47_07715</name>
</gene>
<keyword evidence="1" id="KW-0238">DNA-binding</keyword>
<comment type="caution">
    <text evidence="2">The sequence shown here is derived from an EMBL/GenBank/DDBJ whole genome shotgun (WGS) entry which is preliminary data.</text>
</comment>
<accession>A0A4Q0VGS9</accession>
<dbReference type="InterPro" id="IPR011010">
    <property type="entry name" value="DNA_brk_join_enz"/>
</dbReference>
<dbReference type="InterPro" id="IPR010998">
    <property type="entry name" value="Integrase_recombinase_N"/>
</dbReference>
<dbReference type="AlphaFoldDB" id="A0A4Q0VGS9"/>
<sequence length="275" mass="32587">MSKILYPYQDAFERDLDRREIAAATKDEYTATLQDFFHYLEHFNPTYQREHRVNQLQTQDVEQYLAMLIANREIQNQTYNKVLSHLNVYFKFLFSHNWTPYLPTLDLKSKPKQNDRPINYQWVDNLDDWLANPQLHVYTRAAMLLTTKGYPVQVYLKPNFTAHLKTSDWPSNQQAFLTRLRAFLEPLQTRFQCPDWFLKQRAATDPHLTLPGLHKYLRPDEAVTHFSLSPSVLYQGYLVNYLRRHPELSDQAAVAALHLDPGAIDYYRRLARHAD</sequence>
<evidence type="ECO:0000313" key="3">
    <source>
        <dbReference type="Proteomes" id="UP000290602"/>
    </source>
</evidence>
<dbReference type="Gene3D" id="1.10.150.130">
    <property type="match status" value="1"/>
</dbReference>
<dbReference type="Pfam" id="PF02899">
    <property type="entry name" value="Phage_int_SAM_1"/>
    <property type="match status" value="1"/>
</dbReference>
<evidence type="ECO:0000256" key="1">
    <source>
        <dbReference type="ARBA" id="ARBA00023125"/>
    </source>
</evidence>
<evidence type="ECO:0000313" key="2">
    <source>
        <dbReference type="EMBL" id="RXI78208.1"/>
    </source>
</evidence>
<protein>
    <submittedName>
        <fullName evidence="2">Recombinase XerD</fullName>
    </submittedName>
</protein>
<dbReference type="Proteomes" id="UP000290602">
    <property type="component" value="Unassembled WGS sequence"/>
</dbReference>
<dbReference type="PROSITE" id="PS51900">
    <property type="entry name" value="CB"/>
    <property type="match status" value="1"/>
</dbReference>
<reference evidence="2 3" key="1">
    <citation type="submission" date="2018-08" db="EMBL/GenBank/DDBJ databases">
        <title>Lactobacillus suantsai sp. nov., isolated from traditional fermented suan-tsai in Taiwan.</title>
        <authorList>
            <person name="Huang C.-H."/>
        </authorList>
    </citation>
    <scope>NUCLEOTIDE SEQUENCE [LARGE SCALE GENOMIC DNA]</scope>
    <source>
        <strain evidence="2 3">BCRC 12945</strain>
    </source>
</reference>
<proteinExistence type="predicted"/>
<dbReference type="SUPFAM" id="SSF56349">
    <property type="entry name" value="DNA breaking-rejoining enzymes"/>
    <property type="match status" value="1"/>
</dbReference>
<dbReference type="GO" id="GO:0015074">
    <property type="term" value="P:DNA integration"/>
    <property type="evidence" value="ECO:0007669"/>
    <property type="project" value="InterPro"/>
</dbReference>